<feature type="non-terminal residue" evidence="1">
    <location>
        <position position="1"/>
    </location>
</feature>
<keyword evidence="2" id="KW-1185">Reference proteome</keyword>
<dbReference type="EMBL" id="LXQA010699861">
    <property type="protein sequence ID" value="MCI66666.1"/>
    <property type="molecule type" value="Genomic_DNA"/>
</dbReference>
<accession>A0A392U2N2</accession>
<reference evidence="1 2" key="1">
    <citation type="journal article" date="2018" name="Front. Plant Sci.">
        <title>Red Clover (Trifolium pratense) and Zigzag Clover (T. medium) - A Picture of Genomic Similarities and Differences.</title>
        <authorList>
            <person name="Dluhosova J."/>
            <person name="Istvanek J."/>
            <person name="Nedelnik J."/>
            <person name="Repkova J."/>
        </authorList>
    </citation>
    <scope>NUCLEOTIDE SEQUENCE [LARGE SCALE GENOMIC DNA]</scope>
    <source>
        <strain evidence="2">cv. 10/8</strain>
        <tissue evidence="1">Leaf</tissue>
    </source>
</reference>
<evidence type="ECO:0000313" key="2">
    <source>
        <dbReference type="Proteomes" id="UP000265520"/>
    </source>
</evidence>
<evidence type="ECO:0000313" key="1">
    <source>
        <dbReference type="EMBL" id="MCI66666.1"/>
    </source>
</evidence>
<name>A0A392U2N2_9FABA</name>
<dbReference type="AlphaFoldDB" id="A0A392U2N2"/>
<sequence>ETCLRVKHVVAGDDENWSREY</sequence>
<proteinExistence type="predicted"/>
<organism evidence="1 2">
    <name type="scientific">Trifolium medium</name>
    <dbReference type="NCBI Taxonomy" id="97028"/>
    <lineage>
        <taxon>Eukaryota</taxon>
        <taxon>Viridiplantae</taxon>
        <taxon>Streptophyta</taxon>
        <taxon>Embryophyta</taxon>
        <taxon>Tracheophyta</taxon>
        <taxon>Spermatophyta</taxon>
        <taxon>Magnoliopsida</taxon>
        <taxon>eudicotyledons</taxon>
        <taxon>Gunneridae</taxon>
        <taxon>Pentapetalae</taxon>
        <taxon>rosids</taxon>
        <taxon>fabids</taxon>
        <taxon>Fabales</taxon>
        <taxon>Fabaceae</taxon>
        <taxon>Papilionoideae</taxon>
        <taxon>50 kb inversion clade</taxon>
        <taxon>NPAAA clade</taxon>
        <taxon>Hologalegina</taxon>
        <taxon>IRL clade</taxon>
        <taxon>Trifolieae</taxon>
        <taxon>Trifolium</taxon>
    </lineage>
</organism>
<dbReference type="Proteomes" id="UP000265520">
    <property type="component" value="Unassembled WGS sequence"/>
</dbReference>
<comment type="caution">
    <text evidence="1">The sequence shown here is derived from an EMBL/GenBank/DDBJ whole genome shotgun (WGS) entry which is preliminary data.</text>
</comment>
<protein>
    <submittedName>
        <fullName evidence="1">Uncharacterized protein</fullName>
    </submittedName>
</protein>